<dbReference type="EMBL" id="VSRR010103563">
    <property type="protein sequence ID" value="MPC95798.1"/>
    <property type="molecule type" value="Genomic_DNA"/>
</dbReference>
<dbReference type="Proteomes" id="UP000324222">
    <property type="component" value="Unassembled WGS sequence"/>
</dbReference>
<protein>
    <submittedName>
        <fullName evidence="2">Uncharacterized protein</fullName>
    </submittedName>
</protein>
<evidence type="ECO:0000256" key="1">
    <source>
        <dbReference type="SAM" id="MobiDB-lite"/>
    </source>
</evidence>
<organism evidence="2 3">
    <name type="scientific">Portunus trituberculatus</name>
    <name type="common">Swimming crab</name>
    <name type="synonym">Neptunus trituberculatus</name>
    <dbReference type="NCBI Taxonomy" id="210409"/>
    <lineage>
        <taxon>Eukaryota</taxon>
        <taxon>Metazoa</taxon>
        <taxon>Ecdysozoa</taxon>
        <taxon>Arthropoda</taxon>
        <taxon>Crustacea</taxon>
        <taxon>Multicrustacea</taxon>
        <taxon>Malacostraca</taxon>
        <taxon>Eumalacostraca</taxon>
        <taxon>Eucarida</taxon>
        <taxon>Decapoda</taxon>
        <taxon>Pleocyemata</taxon>
        <taxon>Brachyura</taxon>
        <taxon>Eubrachyura</taxon>
        <taxon>Portunoidea</taxon>
        <taxon>Portunidae</taxon>
        <taxon>Portuninae</taxon>
        <taxon>Portunus</taxon>
    </lineage>
</organism>
<keyword evidence="3" id="KW-1185">Reference proteome</keyword>
<dbReference type="AlphaFoldDB" id="A0A5B7JRW8"/>
<proteinExistence type="predicted"/>
<evidence type="ECO:0000313" key="3">
    <source>
        <dbReference type="Proteomes" id="UP000324222"/>
    </source>
</evidence>
<name>A0A5B7JRW8_PORTR</name>
<sequence>MASDKELHQQTASSSLSRQIPPLSCPAPSVRAPSVPSLPLFPVPRPPLPITSTIWRGGKVVGMRSHPAT</sequence>
<gene>
    <name evidence="2" type="ORF">E2C01_091024</name>
</gene>
<feature type="region of interest" description="Disordered" evidence="1">
    <location>
        <begin position="1"/>
        <end position="31"/>
    </location>
</feature>
<accession>A0A5B7JRW8</accession>
<feature type="compositionally biased region" description="Polar residues" evidence="1">
    <location>
        <begin position="9"/>
        <end position="18"/>
    </location>
</feature>
<reference evidence="2 3" key="1">
    <citation type="submission" date="2019-05" db="EMBL/GenBank/DDBJ databases">
        <title>Another draft genome of Portunus trituberculatus and its Hox gene families provides insights of decapod evolution.</title>
        <authorList>
            <person name="Jeong J.-H."/>
            <person name="Song I."/>
            <person name="Kim S."/>
            <person name="Choi T."/>
            <person name="Kim D."/>
            <person name="Ryu S."/>
            <person name="Kim W."/>
        </authorList>
    </citation>
    <scope>NUCLEOTIDE SEQUENCE [LARGE SCALE GENOMIC DNA]</scope>
    <source>
        <tissue evidence="2">Muscle</tissue>
    </source>
</reference>
<comment type="caution">
    <text evidence="2">The sequence shown here is derived from an EMBL/GenBank/DDBJ whole genome shotgun (WGS) entry which is preliminary data.</text>
</comment>
<evidence type="ECO:0000313" key="2">
    <source>
        <dbReference type="EMBL" id="MPC95798.1"/>
    </source>
</evidence>